<dbReference type="Proteomes" id="UP000010473">
    <property type="component" value="Chromosome"/>
</dbReference>
<keyword evidence="2" id="KW-0472">Membrane</keyword>
<feature type="transmembrane region" description="Helical" evidence="2">
    <location>
        <begin position="60"/>
        <end position="83"/>
    </location>
</feature>
<evidence type="ECO:0000313" key="4">
    <source>
        <dbReference type="Proteomes" id="UP000010473"/>
    </source>
</evidence>
<accession>K9XV87</accession>
<dbReference type="OrthoDB" id="471184at2"/>
<protein>
    <submittedName>
        <fullName evidence="3">Uncharacterized protein</fullName>
    </submittedName>
</protein>
<gene>
    <name evidence="3" type="ordered locus">Sta7437_2996</name>
</gene>
<dbReference type="PATRIC" id="fig|111780.3.peg.3112"/>
<evidence type="ECO:0000256" key="2">
    <source>
        <dbReference type="SAM" id="Phobius"/>
    </source>
</evidence>
<dbReference type="HOGENOM" id="CLU_110168_2_1_3"/>
<dbReference type="RefSeq" id="WP_015194181.1">
    <property type="nucleotide sequence ID" value="NC_019748.1"/>
</dbReference>
<organism evidence="3 4">
    <name type="scientific">Stanieria cyanosphaera (strain ATCC 29371 / PCC 7437)</name>
    <dbReference type="NCBI Taxonomy" id="111780"/>
    <lineage>
        <taxon>Bacteria</taxon>
        <taxon>Bacillati</taxon>
        <taxon>Cyanobacteriota</taxon>
        <taxon>Cyanophyceae</taxon>
        <taxon>Pleurocapsales</taxon>
        <taxon>Dermocarpellaceae</taxon>
        <taxon>Stanieria</taxon>
    </lineage>
</organism>
<sequence>MSNIQIESDLKEILNKLDGKLDNLQKDVTDINLRLTKVETKLDGTVEDIKEIKGSQKAQIWTLIGILFTAVGGLIVAIGRSVLSNP</sequence>
<dbReference type="Pfam" id="PF10779">
    <property type="entry name" value="XhlA"/>
    <property type="match status" value="1"/>
</dbReference>
<proteinExistence type="predicted"/>
<dbReference type="eggNOG" id="ENOG5033905">
    <property type="taxonomic scope" value="Bacteria"/>
</dbReference>
<dbReference type="AlphaFoldDB" id="K9XV87"/>
<reference evidence="4" key="1">
    <citation type="journal article" date="2013" name="Proc. Natl. Acad. Sci. U.S.A.">
        <title>Improving the coverage of the cyanobacterial phylum using diversity-driven genome sequencing.</title>
        <authorList>
            <person name="Shih P.M."/>
            <person name="Wu D."/>
            <person name="Latifi A."/>
            <person name="Axen S.D."/>
            <person name="Fewer D.P."/>
            <person name="Talla E."/>
            <person name="Calteau A."/>
            <person name="Cai F."/>
            <person name="Tandeau de Marsac N."/>
            <person name="Rippka R."/>
            <person name="Herdman M."/>
            <person name="Sivonen K."/>
            <person name="Coursin T."/>
            <person name="Laurent T."/>
            <person name="Goodwin L."/>
            <person name="Nolan M."/>
            <person name="Davenport K.W."/>
            <person name="Han C.S."/>
            <person name="Rubin E.M."/>
            <person name="Eisen J.A."/>
            <person name="Woyke T."/>
            <person name="Gugger M."/>
            <person name="Kerfeld C.A."/>
        </authorList>
    </citation>
    <scope>NUCLEOTIDE SEQUENCE [LARGE SCALE GENOMIC DNA]</scope>
    <source>
        <strain evidence="4">ATCC 29371 / PCC 7437</strain>
    </source>
</reference>
<dbReference type="STRING" id="111780.Sta7437_2996"/>
<dbReference type="EMBL" id="CP003653">
    <property type="protein sequence ID" value="AFZ36515.1"/>
    <property type="molecule type" value="Genomic_DNA"/>
</dbReference>
<feature type="coiled-coil region" evidence="1">
    <location>
        <begin position="7"/>
        <end position="41"/>
    </location>
</feature>
<keyword evidence="4" id="KW-1185">Reference proteome</keyword>
<evidence type="ECO:0000256" key="1">
    <source>
        <dbReference type="SAM" id="Coils"/>
    </source>
</evidence>
<keyword evidence="2" id="KW-1133">Transmembrane helix</keyword>
<dbReference type="InterPro" id="IPR019715">
    <property type="entry name" value="Haemolysin_XhlA"/>
</dbReference>
<keyword evidence="1" id="KW-0175">Coiled coil</keyword>
<keyword evidence="2" id="KW-0812">Transmembrane</keyword>
<evidence type="ECO:0000313" key="3">
    <source>
        <dbReference type="EMBL" id="AFZ36515.1"/>
    </source>
</evidence>
<name>K9XV87_STAC7</name>
<dbReference type="KEGG" id="scs:Sta7437_2996"/>